<evidence type="ECO:0000259" key="11">
    <source>
        <dbReference type="PROSITE" id="PS50192"/>
    </source>
</evidence>
<protein>
    <recommendedName>
        <fullName evidence="11">t-SNARE coiled-coil homology domain-containing protein</fullName>
    </recommendedName>
</protein>
<comment type="similarity">
    <text evidence="2">Belongs to the syntaxin family.</text>
</comment>
<dbReference type="GO" id="GO:0048278">
    <property type="term" value="P:vesicle docking"/>
    <property type="evidence" value="ECO:0007669"/>
    <property type="project" value="TreeGrafter"/>
</dbReference>
<keyword evidence="3" id="KW-0813">Transport</keyword>
<evidence type="ECO:0000256" key="5">
    <source>
        <dbReference type="ARBA" id="ARBA00022927"/>
    </source>
</evidence>
<evidence type="ECO:0000256" key="2">
    <source>
        <dbReference type="ARBA" id="ARBA00009063"/>
    </source>
</evidence>
<evidence type="ECO:0000256" key="8">
    <source>
        <dbReference type="ARBA" id="ARBA00023054"/>
    </source>
</evidence>
<dbReference type="SMART" id="SM00397">
    <property type="entry name" value="t_SNARE"/>
    <property type="match status" value="1"/>
</dbReference>
<evidence type="ECO:0000256" key="6">
    <source>
        <dbReference type="ARBA" id="ARBA00022989"/>
    </source>
</evidence>
<dbReference type="CDD" id="cd15845">
    <property type="entry name" value="SNARE_syntaxin16"/>
    <property type="match status" value="1"/>
</dbReference>
<name>A0A7R9HJN4_9NEOP</name>
<keyword evidence="4 10" id="KW-0812">Transmembrane</keyword>
<feature type="transmembrane region" description="Helical" evidence="10">
    <location>
        <begin position="308"/>
        <end position="327"/>
    </location>
</feature>
<dbReference type="InterPro" id="IPR006012">
    <property type="entry name" value="Syntaxin/epimorphin_CS"/>
</dbReference>
<dbReference type="Pfam" id="PF05739">
    <property type="entry name" value="SNARE"/>
    <property type="match status" value="1"/>
</dbReference>
<dbReference type="PROSITE" id="PS50192">
    <property type="entry name" value="T_SNARE"/>
    <property type="match status" value="1"/>
</dbReference>
<evidence type="ECO:0000256" key="9">
    <source>
        <dbReference type="ARBA" id="ARBA00023136"/>
    </source>
</evidence>
<dbReference type="PROSITE" id="PS00914">
    <property type="entry name" value="SYNTAXIN"/>
    <property type="match status" value="1"/>
</dbReference>
<dbReference type="EMBL" id="OB792837">
    <property type="protein sequence ID" value="CAD7424784.1"/>
    <property type="molecule type" value="Genomic_DNA"/>
</dbReference>
<proteinExistence type="inferred from homology"/>
<keyword evidence="9 10" id="KW-0472">Membrane</keyword>
<dbReference type="GO" id="GO:0006886">
    <property type="term" value="P:intracellular protein transport"/>
    <property type="evidence" value="ECO:0007669"/>
    <property type="project" value="InterPro"/>
</dbReference>
<feature type="domain" description="T-SNARE coiled-coil homology" evidence="11">
    <location>
        <begin position="235"/>
        <end position="297"/>
    </location>
</feature>
<evidence type="ECO:0000313" key="12">
    <source>
        <dbReference type="EMBL" id="CAD7424784.1"/>
    </source>
</evidence>
<keyword evidence="6 10" id="KW-1133">Transmembrane helix</keyword>
<keyword evidence="7" id="KW-0333">Golgi apparatus</keyword>
<dbReference type="AlphaFoldDB" id="A0A7R9HJN4"/>
<dbReference type="InterPro" id="IPR045242">
    <property type="entry name" value="Syntaxin"/>
</dbReference>
<dbReference type="GO" id="GO:0005484">
    <property type="term" value="F:SNAP receptor activity"/>
    <property type="evidence" value="ECO:0007669"/>
    <property type="project" value="InterPro"/>
</dbReference>
<dbReference type="InterPro" id="IPR000727">
    <property type="entry name" value="T_SNARE_dom"/>
</dbReference>
<accession>A0A7R9HJN4</accession>
<dbReference type="SUPFAM" id="SSF47661">
    <property type="entry name" value="t-snare proteins"/>
    <property type="match status" value="1"/>
</dbReference>
<evidence type="ECO:0000256" key="10">
    <source>
        <dbReference type="SAM" id="Phobius"/>
    </source>
</evidence>
<dbReference type="Gene3D" id="1.20.58.70">
    <property type="match status" value="1"/>
</dbReference>
<reference evidence="12" key="1">
    <citation type="submission" date="2020-11" db="EMBL/GenBank/DDBJ databases">
        <authorList>
            <person name="Tran Van P."/>
        </authorList>
    </citation>
    <scope>NUCLEOTIDE SEQUENCE</scope>
</reference>
<sequence length="329" mass="38140">MSSRSLTDVFVLMRNNAMQSRHIYSEQVMELLHILGYHMTDRMSLVGSDVELGVELRRNNESRMPPAWVDGLEEAQYSLSQLRMKINELDVIQTRHLHRPTLDDSSEEEQQIEALMREVMRKFATTQRIVQQIRHQSNEGSTQEKRLSFNVVSSLVATLQELSALFRKSQSSYLKKLNSREERSRQYFSTPLDLAAEWEVDNDVDNIDLLFEVGATSHSRVLTQTQLLLLEEENTQTAARREQEVRQIVKSIVDLNDIFKDLSHMVADQGTILDRIDYNIETTQVQVQQGYQQLQKADKLQRKNRKMVCILILSAATIFLLLLFIIVKS</sequence>
<keyword evidence="5" id="KW-0653">Protein transport</keyword>
<evidence type="ECO:0000256" key="4">
    <source>
        <dbReference type="ARBA" id="ARBA00022692"/>
    </source>
</evidence>
<dbReference type="GO" id="GO:0000149">
    <property type="term" value="F:SNARE binding"/>
    <property type="evidence" value="ECO:0007669"/>
    <property type="project" value="TreeGrafter"/>
</dbReference>
<comment type="subcellular location">
    <subcellularLocation>
        <location evidence="1">Golgi apparatus membrane</location>
        <topology evidence="1">Single-pass type IV membrane protein</topology>
    </subcellularLocation>
</comment>
<gene>
    <name evidence="12" type="ORF">TMSB3V08_LOCUS1710</name>
</gene>
<dbReference type="PANTHER" id="PTHR19957:SF83">
    <property type="entry name" value="SYNTAXIN-16"/>
    <property type="match status" value="1"/>
</dbReference>
<dbReference type="GO" id="GO:0031201">
    <property type="term" value="C:SNARE complex"/>
    <property type="evidence" value="ECO:0007669"/>
    <property type="project" value="TreeGrafter"/>
</dbReference>
<dbReference type="InterPro" id="IPR010989">
    <property type="entry name" value="SNARE"/>
</dbReference>
<dbReference type="PANTHER" id="PTHR19957">
    <property type="entry name" value="SYNTAXIN"/>
    <property type="match status" value="1"/>
</dbReference>
<dbReference type="GO" id="GO:0000139">
    <property type="term" value="C:Golgi membrane"/>
    <property type="evidence" value="ECO:0007669"/>
    <property type="project" value="UniProtKB-SubCell"/>
</dbReference>
<dbReference type="GO" id="GO:0006906">
    <property type="term" value="P:vesicle fusion"/>
    <property type="evidence" value="ECO:0007669"/>
    <property type="project" value="TreeGrafter"/>
</dbReference>
<keyword evidence="8" id="KW-0175">Coiled coil</keyword>
<evidence type="ECO:0000256" key="3">
    <source>
        <dbReference type="ARBA" id="ARBA00022448"/>
    </source>
</evidence>
<organism evidence="12">
    <name type="scientific">Timema monikensis</name>
    <dbReference type="NCBI Taxonomy" id="170555"/>
    <lineage>
        <taxon>Eukaryota</taxon>
        <taxon>Metazoa</taxon>
        <taxon>Ecdysozoa</taxon>
        <taxon>Arthropoda</taxon>
        <taxon>Hexapoda</taxon>
        <taxon>Insecta</taxon>
        <taxon>Pterygota</taxon>
        <taxon>Neoptera</taxon>
        <taxon>Polyneoptera</taxon>
        <taxon>Phasmatodea</taxon>
        <taxon>Timematodea</taxon>
        <taxon>Timematoidea</taxon>
        <taxon>Timematidae</taxon>
        <taxon>Timema</taxon>
    </lineage>
</organism>
<evidence type="ECO:0000256" key="1">
    <source>
        <dbReference type="ARBA" id="ARBA00004409"/>
    </source>
</evidence>
<evidence type="ECO:0000256" key="7">
    <source>
        <dbReference type="ARBA" id="ARBA00023034"/>
    </source>
</evidence>